<dbReference type="RefSeq" id="WP_254571743.1">
    <property type="nucleotide sequence ID" value="NZ_CP098502.1"/>
</dbReference>
<evidence type="ECO:0000313" key="2">
    <source>
        <dbReference type="EMBL" id="UTI65051.1"/>
    </source>
</evidence>
<gene>
    <name evidence="2" type="ORF">NBH00_02310</name>
</gene>
<proteinExistence type="predicted"/>
<evidence type="ECO:0000256" key="1">
    <source>
        <dbReference type="SAM" id="MobiDB-lite"/>
    </source>
</evidence>
<keyword evidence="3" id="KW-1185">Reference proteome</keyword>
<protein>
    <recommendedName>
        <fullName evidence="4">Carboxypeptidase regulatory-like domain-containing protein</fullName>
    </recommendedName>
</protein>
<evidence type="ECO:0000313" key="3">
    <source>
        <dbReference type="Proteomes" id="UP001056035"/>
    </source>
</evidence>
<feature type="compositionally biased region" description="Gly residues" evidence="1">
    <location>
        <begin position="143"/>
        <end position="161"/>
    </location>
</feature>
<feature type="region of interest" description="Disordered" evidence="1">
    <location>
        <begin position="143"/>
        <end position="168"/>
    </location>
</feature>
<reference evidence="2 3" key="1">
    <citation type="submission" date="2022-06" db="EMBL/GenBank/DDBJ databases">
        <title>Paraconexibacter antarcticus.</title>
        <authorList>
            <person name="Kim C.S."/>
        </authorList>
    </citation>
    <scope>NUCLEOTIDE SEQUENCE [LARGE SCALE GENOMIC DNA]</scope>
    <source>
        <strain evidence="2 3">02-257</strain>
    </source>
</reference>
<dbReference type="EMBL" id="CP098502">
    <property type="protein sequence ID" value="UTI65051.1"/>
    <property type="molecule type" value="Genomic_DNA"/>
</dbReference>
<dbReference type="Proteomes" id="UP001056035">
    <property type="component" value="Chromosome"/>
</dbReference>
<evidence type="ECO:0008006" key="4">
    <source>
        <dbReference type="Google" id="ProtNLM"/>
    </source>
</evidence>
<organism evidence="2 3">
    <name type="scientific">Paraconexibacter antarcticus</name>
    <dbReference type="NCBI Taxonomy" id="2949664"/>
    <lineage>
        <taxon>Bacteria</taxon>
        <taxon>Bacillati</taxon>
        <taxon>Actinomycetota</taxon>
        <taxon>Thermoleophilia</taxon>
        <taxon>Solirubrobacterales</taxon>
        <taxon>Paraconexibacteraceae</taxon>
        <taxon>Paraconexibacter</taxon>
    </lineage>
</organism>
<name>A0ABY5DTP6_9ACTN</name>
<sequence>MRLDLTDDADPVITAAPAGSLVTATNTDRERTLTYSASDQGGGLYQQRLMVDGSQSVVGPVNDNGGKCALPFRDPVPCRTTPVTGSVTLDTTSLDEGKHLVRLEVVDATGVNKAQSPQWSIMVDNKAPFLTPAEVAAAMGAPGAAGAGGPSGPAGPAGPGGSTVLTGTTTITTLSNPDRGPGVNGRPSTLDAVVTARLIVGTRGHAHSSTRAVVGYVDGTRVRGTLRTSGGDAIAAARVHVIEKPIGAAESHWHAVASATTDDAGAFVVPLAARGRSRDVRVVYFPTAGANANRSSGQLSLQVRQDASLRVSRRALRNGDRLALSGRVAGLIPARGLTVRVQVRLGRSWFTFAKATTTRARGGRFVARHRFTKTTHATTYRFRALVLPGDRRRYASGHSRTIAVRVRP</sequence>
<accession>A0ABY5DTP6</accession>